<dbReference type="PANTHER" id="PTHR12865:SF1">
    <property type="entry name" value="PHOSPHATIDYLINOSITOL 4-KINASE TYPE 2"/>
    <property type="match status" value="1"/>
</dbReference>
<keyword evidence="4 7" id="KW-0418">Kinase</keyword>
<comment type="catalytic activity">
    <reaction evidence="7">
        <text>a 1,2-diacyl-sn-glycero-3-phospho-(1D-myo-inositol) + ATP = a 1,2-diacyl-sn-glycero-3-phospho-(1D-myo-inositol 4-phosphate) + ADP + H(+)</text>
        <dbReference type="Rhea" id="RHEA:19877"/>
        <dbReference type="ChEBI" id="CHEBI:15378"/>
        <dbReference type="ChEBI" id="CHEBI:30616"/>
        <dbReference type="ChEBI" id="CHEBI:57880"/>
        <dbReference type="ChEBI" id="CHEBI:58178"/>
        <dbReference type="ChEBI" id="CHEBI:456216"/>
        <dbReference type="EC" id="2.7.1.67"/>
    </reaction>
</comment>
<dbReference type="GO" id="GO:0005802">
    <property type="term" value="C:trans-Golgi network"/>
    <property type="evidence" value="ECO:0007669"/>
    <property type="project" value="TreeGrafter"/>
</dbReference>
<evidence type="ECO:0000256" key="5">
    <source>
        <dbReference type="ARBA" id="ARBA00022840"/>
    </source>
</evidence>
<feature type="region of interest" description="Disordered" evidence="8">
    <location>
        <begin position="292"/>
        <end position="317"/>
    </location>
</feature>
<evidence type="ECO:0000256" key="6">
    <source>
        <dbReference type="ARBA" id="ARBA00023136"/>
    </source>
</evidence>
<evidence type="ECO:0000313" key="10">
    <source>
        <dbReference type="EMBL" id="KAJ1914409.1"/>
    </source>
</evidence>
<feature type="compositionally biased region" description="Pro residues" evidence="8">
    <location>
        <begin position="308"/>
        <end position="317"/>
    </location>
</feature>
<dbReference type="GO" id="GO:0046854">
    <property type="term" value="P:phosphatidylinositol phosphate biosynthetic process"/>
    <property type="evidence" value="ECO:0007669"/>
    <property type="project" value="UniProtKB-UniRule"/>
</dbReference>
<dbReference type="GO" id="GO:0005886">
    <property type="term" value="C:plasma membrane"/>
    <property type="evidence" value="ECO:0007669"/>
    <property type="project" value="UniProtKB-SubCell"/>
</dbReference>
<dbReference type="OrthoDB" id="3349449at2759"/>
<dbReference type="PANTHER" id="PTHR12865">
    <property type="entry name" value="PHOSPHATIDYLINOSITOL 4-KINASE TYPE-II"/>
    <property type="match status" value="1"/>
</dbReference>
<feature type="region of interest" description="Disordered" evidence="8">
    <location>
        <begin position="562"/>
        <end position="642"/>
    </location>
</feature>
<evidence type="ECO:0000259" key="9">
    <source>
        <dbReference type="PROSITE" id="PS50290"/>
    </source>
</evidence>
<keyword evidence="1 7" id="KW-1003">Cell membrane</keyword>
<dbReference type="GO" id="GO:0007032">
    <property type="term" value="P:endosome organization"/>
    <property type="evidence" value="ECO:0007669"/>
    <property type="project" value="TreeGrafter"/>
</dbReference>
<keyword evidence="11" id="KW-1185">Reference proteome</keyword>
<sequence length="662" mass="73349">MPSMANTRARLADTLRRTVRFARRRPFYRRPRSTRARAVLFSVFRPLTNDERTWCLQHTPAHLPGATPTASDFAALVQAVRTAIEAGVPPRRIAQGSSGSYFCRDPDGTVVGVFKPRDEEPFSQLNPKWTKWLHRNLCPCMFGRSCLIPNLGYLSEAMASLVDRRLGLGLVPRTEVVELASDRFHYRHRDRWAARRTRSPRPLPPKPGSLQTFLMDFTDASTFLARHPWPNDSDQATTPQVRPVTVPGVKTPLHVTDAGGECRYGAVASEIGSAPVPRAPLIEEVGDPFGQSLPAGAVGRSAESTPASPRPTRPVTLPPPAFRWTEDLRHQFRVQLEALVILDYLIRNTDRGNDNWMIRYCPGPDCALDRSASRVLPHLHLAAIDNGLAFPFKHPDQWRSYPYAWLALPSAMVAGGFSPSTRAHFLPRLTSPVWWRATVDGLAALAACDPDFNRRMFDRQIAVMKGQAWNLVRALRDQRSGPLELAELPPVTISTDEVTDELQCHWLLCEGPGQFTSPVAAPPDYQVLKTGDIGRPVGAEMLQSRLSYSNLPLIVGRPTVGAGDLPPRATGEESADRSADTLSLASGDATPPFRPYVTRRYSVPVPAPSRHDHWSHPGPATTDPSPRSSLASDSGDEPLVSMPKVLMERVEPAPRRPWLTCW</sequence>
<dbReference type="EMBL" id="JANBPT010000686">
    <property type="protein sequence ID" value="KAJ1914409.1"/>
    <property type="molecule type" value="Genomic_DNA"/>
</dbReference>
<dbReference type="AlphaFoldDB" id="A0A9W7ZW39"/>
<dbReference type="GO" id="GO:0000329">
    <property type="term" value="C:fungal-type vacuole membrane"/>
    <property type="evidence" value="ECO:0007669"/>
    <property type="project" value="TreeGrafter"/>
</dbReference>
<comment type="subcellular location">
    <subcellularLocation>
        <location evidence="7">Cell membrane</location>
        <topology evidence="7">Peripheral membrane protein</topology>
    </subcellularLocation>
    <subcellularLocation>
        <location evidence="7">Vacuole membrane</location>
        <topology evidence="7">Peripheral membrane protein</topology>
    </subcellularLocation>
</comment>
<name>A0A9W7ZW39_9FUNG</name>
<keyword evidence="3 7" id="KW-0547">Nucleotide-binding</keyword>
<evidence type="ECO:0000256" key="2">
    <source>
        <dbReference type="ARBA" id="ARBA00022679"/>
    </source>
</evidence>
<dbReference type="Pfam" id="PF00454">
    <property type="entry name" value="PI3_PI4_kinase"/>
    <property type="match status" value="2"/>
</dbReference>
<evidence type="ECO:0000256" key="7">
    <source>
        <dbReference type="RuleBase" id="RU367084"/>
    </source>
</evidence>
<keyword evidence="5 7" id="KW-0067">ATP-binding</keyword>
<feature type="domain" description="PI3K/PI4K catalytic" evidence="9">
    <location>
        <begin position="87"/>
        <end position="494"/>
    </location>
</feature>
<dbReference type="GO" id="GO:0007030">
    <property type="term" value="P:Golgi organization"/>
    <property type="evidence" value="ECO:0007669"/>
    <property type="project" value="TreeGrafter"/>
</dbReference>
<proteinExistence type="inferred from homology"/>
<keyword evidence="2 7" id="KW-0808">Transferase</keyword>
<comment type="caution">
    <text evidence="10">The sequence shown here is derived from an EMBL/GenBank/DDBJ whole genome shotgun (WGS) entry which is preliminary data.</text>
</comment>
<organism evidence="10 11">
    <name type="scientific">Tieghemiomyces parasiticus</name>
    <dbReference type="NCBI Taxonomy" id="78921"/>
    <lineage>
        <taxon>Eukaryota</taxon>
        <taxon>Fungi</taxon>
        <taxon>Fungi incertae sedis</taxon>
        <taxon>Zoopagomycota</taxon>
        <taxon>Kickxellomycotina</taxon>
        <taxon>Dimargaritomycetes</taxon>
        <taxon>Dimargaritales</taxon>
        <taxon>Dimargaritaceae</taxon>
        <taxon>Tieghemiomyces</taxon>
    </lineage>
</organism>
<dbReference type="GO" id="GO:0005524">
    <property type="term" value="F:ATP binding"/>
    <property type="evidence" value="ECO:0007669"/>
    <property type="project" value="UniProtKB-UniRule"/>
</dbReference>
<comment type="cofactor">
    <cofactor evidence="7">
        <name>Mg(2+)</name>
        <dbReference type="ChEBI" id="CHEBI:18420"/>
    </cofactor>
    <cofactor evidence="7">
        <name>Mn(2+)</name>
        <dbReference type="ChEBI" id="CHEBI:29035"/>
    </cofactor>
</comment>
<dbReference type="GO" id="GO:0004430">
    <property type="term" value="F:1-phosphatidylinositol 4-kinase activity"/>
    <property type="evidence" value="ECO:0007669"/>
    <property type="project" value="UniProtKB-UniRule"/>
</dbReference>
<evidence type="ECO:0000256" key="1">
    <source>
        <dbReference type="ARBA" id="ARBA00022475"/>
    </source>
</evidence>
<gene>
    <name evidence="10" type="primary">lsb6_2</name>
    <name evidence="10" type="ORF">IWQ60_008826</name>
</gene>
<comment type="similarity">
    <text evidence="7">Belongs to the PI3/PI4-kinase family.</text>
</comment>
<accession>A0A9W7ZW39</accession>
<evidence type="ECO:0000256" key="4">
    <source>
        <dbReference type="ARBA" id="ARBA00022777"/>
    </source>
</evidence>
<evidence type="ECO:0000256" key="3">
    <source>
        <dbReference type="ARBA" id="ARBA00022741"/>
    </source>
</evidence>
<dbReference type="PROSITE" id="PS50290">
    <property type="entry name" value="PI3_4_KINASE_3"/>
    <property type="match status" value="1"/>
</dbReference>
<reference evidence="10" key="1">
    <citation type="submission" date="2022-07" db="EMBL/GenBank/DDBJ databases">
        <title>Phylogenomic reconstructions and comparative analyses of Kickxellomycotina fungi.</title>
        <authorList>
            <person name="Reynolds N.K."/>
            <person name="Stajich J.E."/>
            <person name="Barry K."/>
            <person name="Grigoriev I.V."/>
            <person name="Crous P."/>
            <person name="Smith M.E."/>
        </authorList>
    </citation>
    <scope>NUCLEOTIDE SEQUENCE</scope>
    <source>
        <strain evidence="10">RSA 861</strain>
    </source>
</reference>
<evidence type="ECO:0000256" key="8">
    <source>
        <dbReference type="SAM" id="MobiDB-lite"/>
    </source>
</evidence>
<dbReference type="GO" id="GO:0005768">
    <property type="term" value="C:endosome"/>
    <property type="evidence" value="ECO:0007669"/>
    <property type="project" value="UniProtKB-UniRule"/>
</dbReference>
<feature type="compositionally biased region" description="Basic and acidic residues" evidence="8">
    <location>
        <begin position="570"/>
        <end position="579"/>
    </location>
</feature>
<dbReference type="EC" id="2.7.1.67" evidence="7"/>
<keyword evidence="6" id="KW-0472">Membrane</keyword>
<evidence type="ECO:0000313" key="11">
    <source>
        <dbReference type="Proteomes" id="UP001150569"/>
    </source>
</evidence>
<dbReference type="InterPro" id="IPR039756">
    <property type="entry name" value="Lsb6/PI4K2"/>
</dbReference>
<dbReference type="Proteomes" id="UP001150569">
    <property type="component" value="Unassembled WGS sequence"/>
</dbReference>
<protein>
    <recommendedName>
        <fullName evidence="7">Phosphatidylinositol 4-kinase</fullName>
        <ecNumber evidence="7">2.7.1.67</ecNumber>
    </recommendedName>
</protein>
<dbReference type="InterPro" id="IPR000403">
    <property type="entry name" value="PI3/4_kinase_cat_dom"/>
</dbReference>
<feature type="compositionally biased region" description="Polar residues" evidence="8">
    <location>
        <begin position="622"/>
        <end position="632"/>
    </location>
</feature>